<dbReference type="OrthoDB" id="2304203at2759"/>
<reference evidence="1" key="1">
    <citation type="submission" date="2021-06" db="EMBL/GenBank/DDBJ databases">
        <authorList>
            <person name="Kallberg Y."/>
            <person name="Tangrot J."/>
            <person name="Rosling A."/>
        </authorList>
    </citation>
    <scope>NUCLEOTIDE SEQUENCE</scope>
    <source>
        <strain evidence="1">IA702</strain>
    </source>
</reference>
<proteinExistence type="predicted"/>
<dbReference type="AlphaFoldDB" id="A0A9N9EGV7"/>
<dbReference type="EMBL" id="CAJVPJ010007122">
    <property type="protein sequence ID" value="CAG8673582.1"/>
    <property type="molecule type" value="Genomic_DNA"/>
</dbReference>
<evidence type="ECO:0000313" key="1">
    <source>
        <dbReference type="EMBL" id="CAG8673582.1"/>
    </source>
</evidence>
<accession>A0A9N9EGV7</accession>
<sequence length="116" mass="13190">MNAFSQLISNVTSTPVANFSMAEYSGVQSIDQSNPKIDSPVVTIPPWRPSQRLRNLHTRFQNTILFQYICLPRAFCARLLYPTKAKWIPYDANIIYPLESNFPSTTVYTLDEGSTL</sequence>
<dbReference type="Proteomes" id="UP000789572">
    <property type="component" value="Unassembled WGS sequence"/>
</dbReference>
<name>A0A9N9EGV7_9GLOM</name>
<gene>
    <name evidence="1" type="ORF">POCULU_LOCUS11107</name>
</gene>
<protein>
    <submittedName>
        <fullName evidence="1">10430_t:CDS:1</fullName>
    </submittedName>
</protein>
<feature type="non-terminal residue" evidence="1">
    <location>
        <position position="116"/>
    </location>
</feature>
<evidence type="ECO:0000313" key="2">
    <source>
        <dbReference type="Proteomes" id="UP000789572"/>
    </source>
</evidence>
<keyword evidence="2" id="KW-1185">Reference proteome</keyword>
<organism evidence="1 2">
    <name type="scientific">Paraglomus occultum</name>
    <dbReference type="NCBI Taxonomy" id="144539"/>
    <lineage>
        <taxon>Eukaryota</taxon>
        <taxon>Fungi</taxon>
        <taxon>Fungi incertae sedis</taxon>
        <taxon>Mucoromycota</taxon>
        <taxon>Glomeromycotina</taxon>
        <taxon>Glomeromycetes</taxon>
        <taxon>Paraglomerales</taxon>
        <taxon>Paraglomeraceae</taxon>
        <taxon>Paraglomus</taxon>
    </lineage>
</organism>
<comment type="caution">
    <text evidence="1">The sequence shown here is derived from an EMBL/GenBank/DDBJ whole genome shotgun (WGS) entry which is preliminary data.</text>
</comment>